<evidence type="ECO:0008006" key="4">
    <source>
        <dbReference type="Google" id="ProtNLM"/>
    </source>
</evidence>
<proteinExistence type="predicted"/>
<dbReference type="GO" id="GO:0000070">
    <property type="term" value="P:mitotic sister chromatid segregation"/>
    <property type="evidence" value="ECO:0007669"/>
    <property type="project" value="TreeGrafter"/>
</dbReference>
<dbReference type="AlphaFoldDB" id="A0A2A2LBU1"/>
<dbReference type="GO" id="GO:0000796">
    <property type="term" value="C:condensin complex"/>
    <property type="evidence" value="ECO:0007669"/>
    <property type="project" value="TreeGrafter"/>
</dbReference>
<feature type="compositionally biased region" description="Basic and acidic residues" evidence="1">
    <location>
        <begin position="74"/>
        <end position="93"/>
    </location>
</feature>
<reference evidence="2 3" key="1">
    <citation type="journal article" date="2017" name="Curr. Biol.">
        <title>Genome architecture and evolution of a unichromosomal asexual nematode.</title>
        <authorList>
            <person name="Fradin H."/>
            <person name="Zegar C."/>
            <person name="Gutwein M."/>
            <person name="Lucas J."/>
            <person name="Kovtun M."/>
            <person name="Corcoran D."/>
            <person name="Baugh L.R."/>
            <person name="Kiontke K."/>
            <person name="Gunsalus K."/>
            <person name="Fitch D.H."/>
            <person name="Piano F."/>
        </authorList>
    </citation>
    <scope>NUCLEOTIDE SEQUENCE [LARGE SCALE GENOMIC DNA]</scope>
    <source>
        <strain evidence="2">PF1309</strain>
    </source>
</reference>
<keyword evidence="3" id="KW-1185">Reference proteome</keyword>
<organism evidence="2 3">
    <name type="scientific">Diploscapter pachys</name>
    <dbReference type="NCBI Taxonomy" id="2018661"/>
    <lineage>
        <taxon>Eukaryota</taxon>
        <taxon>Metazoa</taxon>
        <taxon>Ecdysozoa</taxon>
        <taxon>Nematoda</taxon>
        <taxon>Chromadorea</taxon>
        <taxon>Rhabditida</taxon>
        <taxon>Rhabditina</taxon>
        <taxon>Rhabditomorpha</taxon>
        <taxon>Rhabditoidea</taxon>
        <taxon>Rhabditidae</taxon>
        <taxon>Diploscapter</taxon>
    </lineage>
</organism>
<accession>A0A2A2LBU1</accession>
<dbReference type="InterPro" id="IPR011989">
    <property type="entry name" value="ARM-like"/>
</dbReference>
<name>A0A2A2LBU1_9BILA</name>
<dbReference type="STRING" id="2018661.A0A2A2LBU1"/>
<dbReference type="EMBL" id="LIAE01006952">
    <property type="protein sequence ID" value="PAV83517.1"/>
    <property type="molecule type" value="Genomic_DNA"/>
</dbReference>
<sequence length="1069" mass="122958">MPPKLRGLKRGAKRKSLAELAGVDEEGPTFAELTANDPSVLVTPVPRRTRVAAARNANKQRLLLDMDDEEEELGQNKDHEKEKEEAAKQKEVKEEEPDEDVPLSDFPDLIEIAVQGKRGYKKAIKNLLDQREDVEAQCSTKLLQKLFFAEQFLNTQDGQKLLGYLVKKITPKKAMNIIKGVIIDEPTSAHCEGLGNAALFAWKGAAEAEDKQLFDLIKFDIFAEVINCAIRADEQYFPSFQAFLTPLSKARLLNAQMTDMSWKACASFLFRGEDSFNDRMVVRAIRVHDMFFPVVPAGANEHIVKNVEFQTSQKALERQLKIIKAKLEDTSSAIRALMAKTAMKWVSEYYRIFQTSFIREILTICFDKLAKDEDKDVRLAIIEGLYFLMNSPSCLNAFEMGMRISCKFLINDPSEQVRLDCVKLLKKLRQHRYVNWNAVLTIEMVYYRLTVEKSESVRKELVELIFPYFFGNEDRTDCRNKLEFLMNGGREACLVFYRFIYPLKLIDAEQAVNHIRYMLTILLQFAGKKTGDDANRTRKQQVDTSRSSAWDGMTQGDETANGTVSDTLLLKSEGRMDDIDNAKIILECMSVLWITMKKAYFYHFENKFQIRFQDLHLPENANIQVKLEQMQLKFIIKLFQNYQDTPLIGTILMLGSLLSRKSHEKVSDAVFRMLQSGNVDENFLDPYIDATSQWDINKLLDIIQEGKPKMKMILNTLNFQERVTDDSQDAGLIKEYEQSFGRELDWVENSVISRLESEENDEAIDFITNIIELQFRNLNMAMTTWKFCRRAKAAERHREEAGERDGQEQEEEEKFDVVQSARHLLIQFLSSSTPAVLIFPIVNLAKNLLKSEDENNSELFNECVQVMKLLPKWVIKQEEDIKEKHISSAYRQLAMAVFNHSKCTKQIFMQVLNTTMQTLLNHIARNNIQEGIANVENEEYEMPKAVKLIVHRVILKYAIIRRRFVAHLQNTAKTVKIAYETTGNRGRKACETFIHYSNAILVLARAAKEPPYMAKDNFVQVAAQNAIDYVKAILTDPGKAFNEDEFSSNAPDDILKELTNQIYRCIIKA</sequence>
<dbReference type="PANTHER" id="PTHR16199:SF4">
    <property type="entry name" value="CONDENSIN-2 COMPLEX SUBUNIT G2"/>
    <property type="match status" value="1"/>
</dbReference>
<evidence type="ECO:0000256" key="1">
    <source>
        <dbReference type="SAM" id="MobiDB-lite"/>
    </source>
</evidence>
<dbReference type="GO" id="GO:0005634">
    <property type="term" value="C:nucleus"/>
    <property type="evidence" value="ECO:0007669"/>
    <property type="project" value="TreeGrafter"/>
</dbReference>
<dbReference type="Gene3D" id="1.25.10.10">
    <property type="entry name" value="Leucine-rich Repeat Variant"/>
    <property type="match status" value="1"/>
</dbReference>
<dbReference type="Proteomes" id="UP000218231">
    <property type="component" value="Unassembled WGS sequence"/>
</dbReference>
<protein>
    <recommendedName>
        <fullName evidence="4">Condensin complex subunit 1 C-terminal domain-containing protein</fullName>
    </recommendedName>
</protein>
<comment type="caution">
    <text evidence="2">The sequence shown here is derived from an EMBL/GenBank/DDBJ whole genome shotgun (WGS) entry which is preliminary data.</text>
</comment>
<dbReference type="SUPFAM" id="SSF48371">
    <property type="entry name" value="ARM repeat"/>
    <property type="match status" value="1"/>
</dbReference>
<evidence type="ECO:0000313" key="3">
    <source>
        <dbReference type="Proteomes" id="UP000218231"/>
    </source>
</evidence>
<dbReference type="OrthoDB" id="10062843at2759"/>
<dbReference type="InterPro" id="IPR016024">
    <property type="entry name" value="ARM-type_fold"/>
</dbReference>
<evidence type="ECO:0000313" key="2">
    <source>
        <dbReference type="EMBL" id="PAV83517.1"/>
    </source>
</evidence>
<gene>
    <name evidence="2" type="ORF">WR25_19879</name>
</gene>
<feature type="region of interest" description="Disordered" evidence="1">
    <location>
        <begin position="1"/>
        <end position="29"/>
    </location>
</feature>
<feature type="compositionally biased region" description="Basic residues" evidence="1">
    <location>
        <begin position="1"/>
        <end position="15"/>
    </location>
</feature>
<dbReference type="PANTHER" id="PTHR16199">
    <property type="entry name" value="CONDENSIN-2 COMPLEX SUBUNIT G2"/>
    <property type="match status" value="1"/>
</dbReference>
<feature type="region of interest" description="Disordered" evidence="1">
    <location>
        <begin position="531"/>
        <end position="556"/>
    </location>
</feature>
<feature type="region of interest" description="Disordered" evidence="1">
    <location>
        <begin position="52"/>
        <end position="102"/>
    </location>
</feature>